<dbReference type="Proteomes" id="UP001597045">
    <property type="component" value="Unassembled WGS sequence"/>
</dbReference>
<keyword evidence="2" id="KW-1185">Reference proteome</keyword>
<evidence type="ECO:0000313" key="1">
    <source>
        <dbReference type="EMBL" id="MFD1051312.1"/>
    </source>
</evidence>
<sequence length="73" mass="7787">LVTIAEPTEAAPRGGRTVFFVVEADRVRLAELVKLVREGSLRVLVGSRYPLAEVPTAFGSGRRGGGKPIIVID</sequence>
<protein>
    <submittedName>
        <fullName evidence="1">Zinc-binding dehydrogenase</fullName>
    </submittedName>
</protein>
<feature type="non-terminal residue" evidence="1">
    <location>
        <position position="1"/>
    </location>
</feature>
<accession>A0ABW3MM41</accession>
<dbReference type="Pfam" id="PF13602">
    <property type="entry name" value="ADH_zinc_N_2"/>
    <property type="match status" value="1"/>
</dbReference>
<comment type="caution">
    <text evidence="1">The sequence shown here is derived from an EMBL/GenBank/DDBJ whole genome shotgun (WGS) entry which is preliminary data.</text>
</comment>
<reference evidence="2" key="1">
    <citation type="journal article" date="2019" name="Int. J. Syst. Evol. Microbiol.">
        <title>The Global Catalogue of Microorganisms (GCM) 10K type strain sequencing project: providing services to taxonomists for standard genome sequencing and annotation.</title>
        <authorList>
            <consortium name="The Broad Institute Genomics Platform"/>
            <consortium name="The Broad Institute Genome Sequencing Center for Infectious Disease"/>
            <person name="Wu L."/>
            <person name="Ma J."/>
        </authorList>
    </citation>
    <scope>NUCLEOTIDE SEQUENCE [LARGE SCALE GENOMIC DNA]</scope>
    <source>
        <strain evidence="2">JCM 31486</strain>
    </source>
</reference>
<gene>
    <name evidence="1" type="ORF">ACFQ1S_40110</name>
</gene>
<organism evidence="1 2">
    <name type="scientific">Kibdelosporangium lantanae</name>
    <dbReference type="NCBI Taxonomy" id="1497396"/>
    <lineage>
        <taxon>Bacteria</taxon>
        <taxon>Bacillati</taxon>
        <taxon>Actinomycetota</taxon>
        <taxon>Actinomycetes</taxon>
        <taxon>Pseudonocardiales</taxon>
        <taxon>Pseudonocardiaceae</taxon>
        <taxon>Kibdelosporangium</taxon>
    </lineage>
</organism>
<name>A0ABW3MM41_9PSEU</name>
<evidence type="ECO:0000313" key="2">
    <source>
        <dbReference type="Proteomes" id="UP001597045"/>
    </source>
</evidence>
<dbReference type="EMBL" id="JBHTIS010003488">
    <property type="protein sequence ID" value="MFD1051312.1"/>
    <property type="molecule type" value="Genomic_DNA"/>
</dbReference>
<proteinExistence type="predicted"/>
<dbReference type="Gene3D" id="3.90.180.10">
    <property type="entry name" value="Medium-chain alcohol dehydrogenases, catalytic domain"/>
    <property type="match status" value="1"/>
</dbReference>
<dbReference type="Gene3D" id="3.40.50.720">
    <property type="entry name" value="NAD(P)-binding Rossmann-like Domain"/>
    <property type="match status" value="1"/>
</dbReference>